<dbReference type="Proteomes" id="UP000253501">
    <property type="component" value="Unassembled WGS sequence"/>
</dbReference>
<dbReference type="AlphaFoldDB" id="A0A367PMP1"/>
<dbReference type="InterPro" id="IPR018588">
    <property type="entry name" value="Dihaem_cytochrome-c"/>
</dbReference>
<gene>
    <name evidence="1" type="ORF">DDK22_11825</name>
</gene>
<sequence length="105" mass="11889">MLPSRSWLRLMNNLPHHYGTDASLDAATVKGLAGWLTENAGTYRAAREMPPEDCITRTGCFIRKHDEIPSSIWLRPVVKSAAHCTACHPRADQGDFNEHHVRIRR</sequence>
<protein>
    <recommendedName>
        <fullName evidence="3">Cytochrome C</fullName>
    </recommendedName>
</protein>
<dbReference type="EMBL" id="QDHA01000026">
    <property type="protein sequence ID" value="RCJ08316.1"/>
    <property type="molecule type" value="Genomic_DNA"/>
</dbReference>
<evidence type="ECO:0008006" key="3">
    <source>
        <dbReference type="Google" id="ProtNLM"/>
    </source>
</evidence>
<proteinExistence type="predicted"/>
<reference evidence="1 2" key="1">
    <citation type="submission" date="2018-04" db="EMBL/GenBank/DDBJ databases">
        <title>Cupriavidus necator CR12 genome sequencing and assembly.</title>
        <authorList>
            <person name="Ben Fekih I."/>
            <person name="Mazhar H.S."/>
            <person name="Bello S.K."/>
            <person name="Rensing C."/>
        </authorList>
    </citation>
    <scope>NUCLEOTIDE SEQUENCE [LARGE SCALE GENOMIC DNA]</scope>
    <source>
        <strain evidence="1 2">CR12</strain>
    </source>
</reference>
<accession>A0A367PMP1</accession>
<dbReference type="RefSeq" id="WP_114132123.1">
    <property type="nucleotide sequence ID" value="NZ_CP068436.1"/>
</dbReference>
<organism evidence="1 2">
    <name type="scientific">Cupriavidus necator</name>
    <name type="common">Alcaligenes eutrophus</name>
    <name type="synonym">Ralstonia eutropha</name>
    <dbReference type="NCBI Taxonomy" id="106590"/>
    <lineage>
        <taxon>Bacteria</taxon>
        <taxon>Pseudomonadati</taxon>
        <taxon>Pseudomonadota</taxon>
        <taxon>Betaproteobacteria</taxon>
        <taxon>Burkholderiales</taxon>
        <taxon>Burkholderiaceae</taxon>
        <taxon>Cupriavidus</taxon>
    </lineage>
</organism>
<comment type="caution">
    <text evidence="1">The sequence shown here is derived from an EMBL/GenBank/DDBJ whole genome shotgun (WGS) entry which is preliminary data.</text>
</comment>
<evidence type="ECO:0000313" key="1">
    <source>
        <dbReference type="EMBL" id="RCJ08316.1"/>
    </source>
</evidence>
<dbReference type="Pfam" id="PF09626">
    <property type="entry name" value="DHC"/>
    <property type="match status" value="1"/>
</dbReference>
<evidence type="ECO:0000313" key="2">
    <source>
        <dbReference type="Proteomes" id="UP000253501"/>
    </source>
</evidence>
<name>A0A367PMP1_CUPNE</name>